<accession>A0A376H6D0</accession>
<dbReference type="GO" id="GO:0016020">
    <property type="term" value="C:membrane"/>
    <property type="evidence" value="ECO:0007669"/>
    <property type="project" value="InterPro"/>
</dbReference>
<dbReference type="EMBL" id="UFYW01000001">
    <property type="protein sequence ID" value="STD83948.1"/>
    <property type="molecule type" value="Genomic_DNA"/>
</dbReference>
<dbReference type="Pfam" id="PF05975">
    <property type="entry name" value="EcsB"/>
    <property type="match status" value="1"/>
</dbReference>
<dbReference type="OrthoDB" id="2447941at2"/>
<proteinExistence type="predicted"/>
<evidence type="ECO:0000313" key="2">
    <source>
        <dbReference type="EMBL" id="STD83948.1"/>
    </source>
</evidence>
<gene>
    <name evidence="2" type="primary">ecsB</name>
    <name evidence="2" type="ORF">NCTC12360_02466</name>
</gene>
<organism evidence="2 3">
    <name type="scientific">Enterococcus gallinarum</name>
    <dbReference type="NCBI Taxonomy" id="1353"/>
    <lineage>
        <taxon>Bacteria</taxon>
        <taxon>Bacillati</taxon>
        <taxon>Bacillota</taxon>
        <taxon>Bacilli</taxon>
        <taxon>Lactobacillales</taxon>
        <taxon>Enterococcaceae</taxon>
        <taxon>Enterococcus</taxon>
    </lineage>
</organism>
<dbReference type="Proteomes" id="UP000254807">
    <property type="component" value="Unassembled WGS sequence"/>
</dbReference>
<feature type="transmembrane region" description="Helical" evidence="1">
    <location>
        <begin position="303"/>
        <end position="323"/>
    </location>
</feature>
<dbReference type="InterPro" id="IPR010288">
    <property type="entry name" value="EcsB_ABC"/>
</dbReference>
<sequence>MKGFFSQRLQRHQKQMSRYLRYVFNDHFAILSTFLMGGLGLYYSNLLKTLPRPFPQGGIVLLLIWLALLSVGKLATLVKPADLIFLLAKEKQMADYLAQALRYSMWLPFGVSFLVVGATMPLVVVVTEQTFASFFFYLGTIWLLKVTDLWLQRLSLYQGQEQLNNQRVLWVIAALSSLLASLYVAPWVGLLLAVLQAAWFNLQCRPTGLLLDWDRMIHMEETRLHRIYRFINLFTDVPQITAAAKRRKYLDGLLNRIPFGQEQTYRYLYARRFLRGEQYSGLFFRLTLIGVLVLFFVQEWWLSLVLGCMFLYLIGFQLLPMYNEFQYMILTHLYPIEEGQKQTAIKWLLLRLLGGAAFIFGVVGLFRVTILWQGVLVLLGFLLFTGLFLVFYVPARLKKMQSQ</sequence>
<reference evidence="2 3" key="1">
    <citation type="submission" date="2018-06" db="EMBL/GenBank/DDBJ databases">
        <authorList>
            <consortium name="Pathogen Informatics"/>
            <person name="Doyle S."/>
        </authorList>
    </citation>
    <scope>NUCLEOTIDE SEQUENCE [LARGE SCALE GENOMIC DNA]</scope>
    <source>
        <strain evidence="2 3">NCTC12360</strain>
    </source>
</reference>
<name>A0A376H6D0_ENTGA</name>
<dbReference type="RefSeq" id="WP_060815061.1">
    <property type="nucleotide sequence ID" value="NZ_JAJGOJ010000003.1"/>
</dbReference>
<keyword evidence="1" id="KW-1133">Transmembrane helix</keyword>
<evidence type="ECO:0000256" key="1">
    <source>
        <dbReference type="SAM" id="Phobius"/>
    </source>
</evidence>
<keyword evidence="1" id="KW-0472">Membrane</keyword>
<feature type="transmembrane region" description="Helical" evidence="1">
    <location>
        <begin position="279"/>
        <end position="297"/>
    </location>
</feature>
<protein>
    <submittedName>
        <fullName evidence="2">Bacterial ABC transporter protein EcsB</fullName>
    </submittedName>
</protein>
<dbReference type="PIRSF" id="PIRSF037259">
    <property type="entry name" value="EcsB_ABC"/>
    <property type="match status" value="1"/>
</dbReference>
<keyword evidence="3" id="KW-1185">Reference proteome</keyword>
<feature type="transmembrane region" description="Helical" evidence="1">
    <location>
        <begin position="130"/>
        <end position="147"/>
    </location>
</feature>
<evidence type="ECO:0000313" key="3">
    <source>
        <dbReference type="Proteomes" id="UP000254807"/>
    </source>
</evidence>
<feature type="transmembrane region" description="Helical" evidence="1">
    <location>
        <begin position="168"/>
        <end position="185"/>
    </location>
</feature>
<feature type="transmembrane region" description="Helical" evidence="1">
    <location>
        <begin position="20"/>
        <end position="43"/>
    </location>
</feature>
<feature type="transmembrane region" description="Helical" evidence="1">
    <location>
        <begin position="63"/>
        <end position="88"/>
    </location>
</feature>
<keyword evidence="1" id="KW-0812">Transmembrane</keyword>
<dbReference type="AlphaFoldDB" id="A0A376H6D0"/>
<feature type="transmembrane region" description="Helical" evidence="1">
    <location>
        <begin position="100"/>
        <end position="124"/>
    </location>
</feature>
<feature type="transmembrane region" description="Helical" evidence="1">
    <location>
        <begin position="370"/>
        <end position="393"/>
    </location>
</feature>
<feature type="transmembrane region" description="Helical" evidence="1">
    <location>
        <begin position="344"/>
        <end position="364"/>
    </location>
</feature>